<comment type="caution">
    <text evidence="4">The sequence shown here is derived from an EMBL/GenBank/DDBJ whole genome shotgun (WGS) entry which is preliminary data.</text>
</comment>
<dbReference type="InterPro" id="IPR001647">
    <property type="entry name" value="HTH_TetR"/>
</dbReference>
<dbReference type="EMBL" id="BSTJ01000016">
    <property type="protein sequence ID" value="GLY80833.1"/>
    <property type="molecule type" value="Genomic_DNA"/>
</dbReference>
<dbReference type="PANTHER" id="PTHR30055:SF231">
    <property type="entry name" value="TRANSCRIPTIONAL REGULATORY PROTEIN (PROBABLY DEOR-FAMILY)-RELATED"/>
    <property type="match status" value="1"/>
</dbReference>
<dbReference type="RefSeq" id="WP_285634347.1">
    <property type="nucleotide sequence ID" value="NZ_BSTJ01000016.1"/>
</dbReference>
<reference evidence="4" key="1">
    <citation type="submission" date="2023-03" db="EMBL/GenBank/DDBJ databases">
        <title>Actinoallomurus iriomotensis NBRC 103681.</title>
        <authorList>
            <person name="Ichikawa N."/>
            <person name="Sato H."/>
            <person name="Tonouchi N."/>
        </authorList>
    </citation>
    <scope>NUCLEOTIDE SEQUENCE</scope>
    <source>
        <strain evidence="4">NBRC 103681</strain>
    </source>
</reference>
<dbReference type="GO" id="GO:0000976">
    <property type="term" value="F:transcription cis-regulatory region binding"/>
    <property type="evidence" value="ECO:0007669"/>
    <property type="project" value="TreeGrafter"/>
</dbReference>
<dbReference type="InterPro" id="IPR050109">
    <property type="entry name" value="HTH-type_TetR-like_transc_reg"/>
</dbReference>
<gene>
    <name evidence="4" type="ORF">Airi01_091000</name>
</gene>
<dbReference type="SUPFAM" id="SSF46689">
    <property type="entry name" value="Homeodomain-like"/>
    <property type="match status" value="1"/>
</dbReference>
<protein>
    <submittedName>
        <fullName evidence="4">TetR family transcriptional regulator</fullName>
    </submittedName>
</protein>
<keyword evidence="1 2" id="KW-0238">DNA-binding</keyword>
<dbReference type="GO" id="GO:0003700">
    <property type="term" value="F:DNA-binding transcription factor activity"/>
    <property type="evidence" value="ECO:0007669"/>
    <property type="project" value="TreeGrafter"/>
</dbReference>
<name>A0A9W6RSC2_9ACTN</name>
<evidence type="ECO:0000259" key="3">
    <source>
        <dbReference type="PROSITE" id="PS50977"/>
    </source>
</evidence>
<dbReference type="InterPro" id="IPR041583">
    <property type="entry name" value="TetR_C_31"/>
</dbReference>
<dbReference type="Gene3D" id="1.10.357.10">
    <property type="entry name" value="Tetracycline Repressor, domain 2"/>
    <property type="match status" value="1"/>
</dbReference>
<dbReference type="Pfam" id="PF00440">
    <property type="entry name" value="TetR_N"/>
    <property type="match status" value="1"/>
</dbReference>
<dbReference type="PROSITE" id="PS50977">
    <property type="entry name" value="HTH_TETR_2"/>
    <property type="match status" value="1"/>
</dbReference>
<evidence type="ECO:0000313" key="5">
    <source>
        <dbReference type="Proteomes" id="UP001165135"/>
    </source>
</evidence>
<dbReference type="InterPro" id="IPR009057">
    <property type="entry name" value="Homeodomain-like_sf"/>
</dbReference>
<organism evidence="4 5">
    <name type="scientific">Actinoallomurus iriomotensis</name>
    <dbReference type="NCBI Taxonomy" id="478107"/>
    <lineage>
        <taxon>Bacteria</taxon>
        <taxon>Bacillati</taxon>
        <taxon>Actinomycetota</taxon>
        <taxon>Actinomycetes</taxon>
        <taxon>Streptosporangiales</taxon>
        <taxon>Thermomonosporaceae</taxon>
        <taxon>Actinoallomurus</taxon>
    </lineage>
</organism>
<feature type="domain" description="HTH tetR-type" evidence="3">
    <location>
        <begin position="7"/>
        <end position="67"/>
    </location>
</feature>
<evidence type="ECO:0000256" key="1">
    <source>
        <dbReference type="ARBA" id="ARBA00023125"/>
    </source>
</evidence>
<feature type="DNA-binding region" description="H-T-H motif" evidence="2">
    <location>
        <begin position="30"/>
        <end position="49"/>
    </location>
</feature>
<evidence type="ECO:0000313" key="4">
    <source>
        <dbReference type="EMBL" id="GLY80833.1"/>
    </source>
</evidence>
<accession>A0A9W6RSC2</accession>
<dbReference type="PANTHER" id="PTHR30055">
    <property type="entry name" value="HTH-TYPE TRANSCRIPTIONAL REGULATOR RUTR"/>
    <property type="match status" value="1"/>
</dbReference>
<evidence type="ECO:0000256" key="2">
    <source>
        <dbReference type="PROSITE-ProRule" id="PRU00335"/>
    </source>
</evidence>
<sequence length="201" mass="21541">MPPQPNVERRQALADAAIEVLARSGVHGLSHRTVDERAGLPPGTTSNYFRSRDALLKAAARRVVELHEAEMRAANARSPVPPGPGDLVELIALSLYVSATEHRDRYLAIYELSLEATRRPALQETLDRMGRATLDFTIGQHRALGLPTSPEQVQTLMTLFGGALFTLVTRPPADVNPQTARTLARAAVTGALNDAGGGPPA</sequence>
<dbReference type="Proteomes" id="UP001165135">
    <property type="component" value="Unassembled WGS sequence"/>
</dbReference>
<proteinExistence type="predicted"/>
<dbReference type="AlphaFoldDB" id="A0A9W6RSC2"/>
<dbReference type="Pfam" id="PF17940">
    <property type="entry name" value="TetR_C_31"/>
    <property type="match status" value="1"/>
</dbReference>